<organism evidence="1 2">
    <name type="scientific">Paenibacillus methanolicus</name>
    <dbReference type="NCBI Taxonomy" id="582686"/>
    <lineage>
        <taxon>Bacteria</taxon>
        <taxon>Bacillati</taxon>
        <taxon>Bacillota</taxon>
        <taxon>Bacilli</taxon>
        <taxon>Bacillales</taxon>
        <taxon>Paenibacillaceae</taxon>
        <taxon>Paenibacillus</taxon>
    </lineage>
</organism>
<name>A0A5S5CI12_9BACL</name>
<evidence type="ECO:0000313" key="2">
    <source>
        <dbReference type="Proteomes" id="UP000323257"/>
    </source>
</evidence>
<sequence length="179" mass="20779">MKKPIFMFSKDKEYASVDYMVTDPTQRELCYRMIDSIIEINAQNYLSDALLEPFITAMKTNYKYVVDVAGGRLAQLTYHYPEAKQVFFNLIHDSNSKVRFNILTALIDKPHEDVIPCLLKAALKDKSVKVRSKVADITFRLSRADMIPILEDHLKTENNPKVVESIRFTIENFGRFTYE</sequence>
<accession>A0A5S5CI12</accession>
<dbReference type="Gene3D" id="1.25.10.10">
    <property type="entry name" value="Leucine-rich Repeat Variant"/>
    <property type="match status" value="1"/>
</dbReference>
<reference evidence="1 2" key="1">
    <citation type="submission" date="2019-07" db="EMBL/GenBank/DDBJ databases">
        <title>Genomic Encyclopedia of Type Strains, Phase III (KMG-III): the genomes of soil and plant-associated and newly described type strains.</title>
        <authorList>
            <person name="Whitman W."/>
        </authorList>
    </citation>
    <scope>NUCLEOTIDE SEQUENCE [LARGE SCALE GENOMIC DNA]</scope>
    <source>
        <strain evidence="1 2">BL24</strain>
    </source>
</reference>
<dbReference type="EMBL" id="VNHS01000001">
    <property type="protein sequence ID" value="TYP79429.1"/>
    <property type="molecule type" value="Genomic_DNA"/>
</dbReference>
<dbReference type="AlphaFoldDB" id="A0A5S5CI12"/>
<comment type="caution">
    <text evidence="1">The sequence shown here is derived from an EMBL/GenBank/DDBJ whole genome shotgun (WGS) entry which is preliminary data.</text>
</comment>
<protein>
    <submittedName>
        <fullName evidence="1">HEAT repeat protein</fullName>
    </submittedName>
</protein>
<dbReference type="InterPro" id="IPR016024">
    <property type="entry name" value="ARM-type_fold"/>
</dbReference>
<dbReference type="SUPFAM" id="SSF48371">
    <property type="entry name" value="ARM repeat"/>
    <property type="match status" value="1"/>
</dbReference>
<dbReference type="InterPro" id="IPR011989">
    <property type="entry name" value="ARM-like"/>
</dbReference>
<proteinExistence type="predicted"/>
<dbReference type="Pfam" id="PF13646">
    <property type="entry name" value="HEAT_2"/>
    <property type="match status" value="1"/>
</dbReference>
<dbReference type="RefSeq" id="WP_148927492.1">
    <property type="nucleotide sequence ID" value="NZ_VNHS01000001.1"/>
</dbReference>
<keyword evidence="2" id="KW-1185">Reference proteome</keyword>
<gene>
    <name evidence="1" type="ORF">BCM02_101547</name>
</gene>
<evidence type="ECO:0000313" key="1">
    <source>
        <dbReference type="EMBL" id="TYP79429.1"/>
    </source>
</evidence>
<dbReference type="Proteomes" id="UP000323257">
    <property type="component" value="Unassembled WGS sequence"/>
</dbReference>